<dbReference type="Gene3D" id="3.30.365.10">
    <property type="entry name" value="Aldehyde oxidase/xanthine dehydrogenase, molybdopterin binding domain"/>
    <property type="match status" value="1"/>
</dbReference>
<gene>
    <name evidence="2" type="ORF">LL253_13945</name>
</gene>
<evidence type="ECO:0000313" key="3">
    <source>
        <dbReference type="Proteomes" id="UP001198830"/>
    </source>
</evidence>
<feature type="domain" description="Aldehyde oxidase/xanthine dehydrogenase second molybdopterin binding" evidence="1">
    <location>
        <begin position="1"/>
        <end position="53"/>
    </location>
</feature>
<dbReference type="Pfam" id="PF20256">
    <property type="entry name" value="MoCoBD_2"/>
    <property type="match status" value="1"/>
</dbReference>
<reference evidence="2 3" key="1">
    <citation type="submission" date="2021-10" db="EMBL/GenBank/DDBJ databases">
        <title>The diversity and Nitrogen Metabolism of Culturable Nitrate-Utilizing Bacteria Within the Oxygen Minimum Zone of the Changjiang (Yangtze River)Estuary.</title>
        <authorList>
            <person name="Zhang D."/>
            <person name="Zheng J."/>
            <person name="Liu S."/>
            <person name="He W."/>
        </authorList>
    </citation>
    <scope>NUCLEOTIDE SEQUENCE [LARGE SCALE GENOMIC DNA]</scope>
    <source>
        <strain evidence="2 3">FXH275-2</strain>
    </source>
</reference>
<organism evidence="2 3">
    <name type="scientific">Sphingobium soli</name>
    <dbReference type="NCBI Taxonomy" id="1591116"/>
    <lineage>
        <taxon>Bacteria</taxon>
        <taxon>Pseudomonadati</taxon>
        <taxon>Pseudomonadota</taxon>
        <taxon>Alphaproteobacteria</taxon>
        <taxon>Sphingomonadales</taxon>
        <taxon>Sphingomonadaceae</taxon>
        <taxon>Sphingobium</taxon>
    </lineage>
</organism>
<proteinExistence type="predicted"/>
<accession>A0ABS8H5H6</accession>
<evidence type="ECO:0000259" key="1">
    <source>
        <dbReference type="Pfam" id="PF20256"/>
    </source>
</evidence>
<dbReference type="Proteomes" id="UP001198830">
    <property type="component" value="Unassembled WGS sequence"/>
</dbReference>
<dbReference type="SUPFAM" id="SSF56003">
    <property type="entry name" value="Molybdenum cofactor-binding domain"/>
    <property type="match status" value="1"/>
</dbReference>
<dbReference type="EMBL" id="JAJGNP010000012">
    <property type="protein sequence ID" value="MCC4233785.1"/>
    <property type="molecule type" value="Genomic_DNA"/>
</dbReference>
<sequence length="123" mass="13090">MINQQTRRSQLMGGMIWGIASALHEVMEIDEHNGGAVNDNLAEYVLAVQADIPDVDIIVLPERDEQVNALGIKGVGKLGNVGTAAVFATAASSKSSHPQALSKRLSQLDMLRMASACQPFSDS</sequence>
<comment type="caution">
    <text evidence="2">The sequence shown here is derived from an EMBL/GenBank/DDBJ whole genome shotgun (WGS) entry which is preliminary data.</text>
</comment>
<name>A0ABS8H5H6_9SPHN</name>
<keyword evidence="3" id="KW-1185">Reference proteome</keyword>
<dbReference type="InterPro" id="IPR037165">
    <property type="entry name" value="AldOxase/xan_DH_Mopterin-bd_sf"/>
</dbReference>
<protein>
    <submittedName>
        <fullName evidence="2">Molybdopterin-dependent oxidoreductase</fullName>
    </submittedName>
</protein>
<evidence type="ECO:0000313" key="2">
    <source>
        <dbReference type="EMBL" id="MCC4233785.1"/>
    </source>
</evidence>
<dbReference type="InterPro" id="IPR046867">
    <property type="entry name" value="AldOxase/xan_DH_MoCoBD2"/>
</dbReference>